<evidence type="ECO:0000313" key="1">
    <source>
        <dbReference type="EMBL" id="GLD72705.1"/>
    </source>
</evidence>
<gene>
    <name evidence="1" type="ORF">AKAME5_002403000</name>
</gene>
<name>A0AAD3RLT4_LATJO</name>
<organism evidence="1 2">
    <name type="scientific">Lates japonicus</name>
    <name type="common">Japanese lates</name>
    <dbReference type="NCBI Taxonomy" id="270547"/>
    <lineage>
        <taxon>Eukaryota</taxon>
        <taxon>Metazoa</taxon>
        <taxon>Chordata</taxon>
        <taxon>Craniata</taxon>
        <taxon>Vertebrata</taxon>
        <taxon>Euteleostomi</taxon>
        <taxon>Actinopterygii</taxon>
        <taxon>Neopterygii</taxon>
        <taxon>Teleostei</taxon>
        <taxon>Neoteleostei</taxon>
        <taxon>Acanthomorphata</taxon>
        <taxon>Carangaria</taxon>
        <taxon>Carangaria incertae sedis</taxon>
        <taxon>Centropomidae</taxon>
        <taxon>Lates</taxon>
    </lineage>
</organism>
<protein>
    <submittedName>
        <fullName evidence="1">Cytoplasmic polyadenylation element-binding protein 4 isoform X1</fullName>
    </submittedName>
</protein>
<feature type="non-terminal residue" evidence="1">
    <location>
        <position position="60"/>
    </location>
</feature>
<accession>A0AAD3RLT4</accession>
<sequence length="60" mass="6821">MPTSSPELWPQKSCGWSALVSVGYESQFCSMHHIYCRLGFPHPGGDNPLPLNARNYSRRR</sequence>
<dbReference type="EMBL" id="BRZM01001175">
    <property type="protein sequence ID" value="GLD72705.1"/>
    <property type="molecule type" value="Genomic_DNA"/>
</dbReference>
<dbReference type="AlphaFoldDB" id="A0AAD3RLT4"/>
<comment type="caution">
    <text evidence="1">The sequence shown here is derived from an EMBL/GenBank/DDBJ whole genome shotgun (WGS) entry which is preliminary data.</text>
</comment>
<evidence type="ECO:0000313" key="2">
    <source>
        <dbReference type="Proteomes" id="UP001279410"/>
    </source>
</evidence>
<dbReference type="Proteomes" id="UP001279410">
    <property type="component" value="Unassembled WGS sequence"/>
</dbReference>
<reference evidence="1" key="1">
    <citation type="submission" date="2022-08" db="EMBL/GenBank/DDBJ databases">
        <title>Genome sequencing of akame (Lates japonicus).</title>
        <authorList>
            <person name="Hashiguchi Y."/>
            <person name="Takahashi H."/>
        </authorList>
    </citation>
    <scope>NUCLEOTIDE SEQUENCE</scope>
    <source>
        <strain evidence="1">Kochi</strain>
    </source>
</reference>
<proteinExistence type="predicted"/>
<keyword evidence="2" id="KW-1185">Reference proteome</keyword>